<dbReference type="InterPro" id="IPR000850">
    <property type="entry name" value="Adenylat/UMP-CMP_kin"/>
</dbReference>
<dbReference type="AlphaFoldDB" id="A0A1F8GWW5"/>
<dbReference type="InterPro" id="IPR027417">
    <property type="entry name" value="P-loop_NTPase"/>
</dbReference>
<comment type="similarity">
    <text evidence="5">Belongs to the adenylate kinase family.</text>
</comment>
<dbReference type="EMBL" id="MGKP01000009">
    <property type="protein sequence ID" value="OGN29146.1"/>
    <property type="molecule type" value="Genomic_DNA"/>
</dbReference>
<keyword evidence="3 6" id="KW-0547">Nucleotide-binding</keyword>
<dbReference type="PANTHER" id="PTHR23359">
    <property type="entry name" value="NUCLEOTIDE KINASE"/>
    <property type="match status" value="1"/>
</dbReference>
<accession>A0A1F8GWW5</accession>
<keyword evidence="4 5" id="KW-0418">Kinase</keyword>
<name>A0A1F8GWW5_9BACT</name>
<evidence type="ECO:0000256" key="3">
    <source>
        <dbReference type="ARBA" id="ARBA00022741"/>
    </source>
</evidence>
<dbReference type="EC" id="2.7.4.3" evidence="6"/>
<dbReference type="STRING" id="1802701.A3A33_02700"/>
<dbReference type="GO" id="GO:0005524">
    <property type="term" value="F:ATP binding"/>
    <property type="evidence" value="ECO:0007669"/>
    <property type="project" value="UniProtKB-KW"/>
</dbReference>
<reference evidence="7 8" key="1">
    <citation type="journal article" date="2016" name="Nat. Commun.">
        <title>Thousands of microbial genomes shed light on interconnected biogeochemical processes in an aquifer system.</title>
        <authorList>
            <person name="Anantharaman K."/>
            <person name="Brown C.T."/>
            <person name="Hug L.A."/>
            <person name="Sharon I."/>
            <person name="Castelle C.J."/>
            <person name="Probst A.J."/>
            <person name="Thomas B.C."/>
            <person name="Singh A."/>
            <person name="Wilkins M.J."/>
            <person name="Karaoz U."/>
            <person name="Brodie E.L."/>
            <person name="Williams K.H."/>
            <person name="Hubbard S.S."/>
            <person name="Banfield J.F."/>
        </authorList>
    </citation>
    <scope>NUCLEOTIDE SEQUENCE [LARGE SCALE GENOMIC DNA]</scope>
</reference>
<evidence type="ECO:0000256" key="6">
    <source>
        <dbReference type="RuleBase" id="RU003331"/>
    </source>
</evidence>
<comment type="subunit">
    <text evidence="6">Monomer.</text>
</comment>
<keyword evidence="1 5" id="KW-0808">Transferase</keyword>
<dbReference type="GO" id="GO:0004017">
    <property type="term" value="F:AMP kinase activity"/>
    <property type="evidence" value="ECO:0007669"/>
    <property type="project" value="UniProtKB-EC"/>
</dbReference>
<protein>
    <recommendedName>
        <fullName evidence="6">Adenylate kinase</fullName>
        <ecNumber evidence="6">2.7.4.3</ecNumber>
    </recommendedName>
</protein>
<evidence type="ECO:0000313" key="8">
    <source>
        <dbReference type="Proteomes" id="UP000179047"/>
    </source>
</evidence>
<comment type="catalytic activity">
    <reaction evidence="6">
        <text>AMP + ATP = 2 ADP</text>
        <dbReference type="Rhea" id="RHEA:12973"/>
        <dbReference type="ChEBI" id="CHEBI:30616"/>
        <dbReference type="ChEBI" id="CHEBI:456215"/>
        <dbReference type="ChEBI" id="CHEBI:456216"/>
        <dbReference type="EC" id="2.7.4.3"/>
    </reaction>
</comment>
<evidence type="ECO:0000256" key="2">
    <source>
        <dbReference type="ARBA" id="ARBA00022727"/>
    </source>
</evidence>
<dbReference type="SUPFAM" id="SSF52540">
    <property type="entry name" value="P-loop containing nucleoside triphosphate hydrolases"/>
    <property type="match status" value="1"/>
</dbReference>
<proteinExistence type="inferred from homology"/>
<keyword evidence="2" id="KW-0545">Nucleotide biosynthesis</keyword>
<dbReference type="Pfam" id="PF00406">
    <property type="entry name" value="ADK"/>
    <property type="match status" value="1"/>
</dbReference>
<dbReference type="Gene3D" id="3.40.50.300">
    <property type="entry name" value="P-loop containing nucleotide triphosphate hydrolases"/>
    <property type="match status" value="1"/>
</dbReference>
<dbReference type="GO" id="GO:0005737">
    <property type="term" value="C:cytoplasm"/>
    <property type="evidence" value="ECO:0007669"/>
    <property type="project" value="UniProtKB-SubCell"/>
</dbReference>
<organism evidence="7 8">
    <name type="scientific">Candidatus Yanofskybacteria bacterium RIFCSPLOWO2_01_FULL_49_25</name>
    <dbReference type="NCBI Taxonomy" id="1802701"/>
    <lineage>
        <taxon>Bacteria</taxon>
        <taxon>Candidatus Yanofskyibacteriota</taxon>
    </lineage>
</organism>
<evidence type="ECO:0000256" key="1">
    <source>
        <dbReference type="ARBA" id="ARBA00022679"/>
    </source>
</evidence>
<evidence type="ECO:0000256" key="5">
    <source>
        <dbReference type="RuleBase" id="RU003330"/>
    </source>
</evidence>
<dbReference type="Proteomes" id="UP000179047">
    <property type="component" value="Unassembled WGS sequence"/>
</dbReference>
<comment type="subcellular location">
    <subcellularLocation>
        <location evidence="6">Cytoplasm</location>
    </subcellularLocation>
</comment>
<sequence>MQKQVVIFIAPTGAGKGTQSDLLAEKFGWYHLETAKILEEKFAMGDPNDPVIKAERELFLTGKLMTPEIVTTWVLEKVRELATQGQSIIFSGSFRTDYEARTEIPVIEELYGKENVRIFHITLSEDESVRRNSNRRICKKNRHPIPDLPEFRSMTVCPHDGSELVRRELDTPEVARIRYREYLKRTTPVFDFFKERKYPIIEIDGERGIENVSEDIQKHFSSQE</sequence>
<dbReference type="PRINTS" id="PR00094">
    <property type="entry name" value="ADENYLTKNASE"/>
</dbReference>
<keyword evidence="6" id="KW-0067">ATP-binding</keyword>
<comment type="caution">
    <text evidence="7">The sequence shown here is derived from an EMBL/GenBank/DDBJ whole genome shotgun (WGS) entry which is preliminary data.</text>
</comment>
<evidence type="ECO:0000256" key="4">
    <source>
        <dbReference type="ARBA" id="ARBA00022777"/>
    </source>
</evidence>
<gene>
    <name evidence="7" type="ORF">A3A33_02700</name>
</gene>
<evidence type="ECO:0000313" key="7">
    <source>
        <dbReference type="EMBL" id="OGN29146.1"/>
    </source>
</evidence>
<dbReference type="CDD" id="cd01428">
    <property type="entry name" value="ADK"/>
    <property type="match status" value="1"/>
</dbReference>